<dbReference type="AlphaFoldDB" id="A0AAD3SXZ5"/>
<dbReference type="Proteomes" id="UP001279734">
    <property type="component" value="Unassembled WGS sequence"/>
</dbReference>
<gene>
    <name evidence="1" type="ORF">Nepgr_021334</name>
</gene>
<dbReference type="EMBL" id="BSYO01000020">
    <property type="protein sequence ID" value="GMH19493.1"/>
    <property type="molecule type" value="Genomic_DNA"/>
</dbReference>
<name>A0AAD3SXZ5_NEPGR</name>
<protein>
    <submittedName>
        <fullName evidence="1">Uncharacterized protein</fullName>
    </submittedName>
</protein>
<reference evidence="1" key="1">
    <citation type="submission" date="2023-05" db="EMBL/GenBank/DDBJ databases">
        <title>Nepenthes gracilis genome sequencing.</title>
        <authorList>
            <person name="Fukushima K."/>
        </authorList>
    </citation>
    <scope>NUCLEOTIDE SEQUENCE</scope>
    <source>
        <strain evidence="1">SING2019-196</strain>
    </source>
</reference>
<proteinExistence type="predicted"/>
<keyword evidence="2" id="KW-1185">Reference proteome</keyword>
<evidence type="ECO:0000313" key="2">
    <source>
        <dbReference type="Proteomes" id="UP001279734"/>
    </source>
</evidence>
<organism evidence="1 2">
    <name type="scientific">Nepenthes gracilis</name>
    <name type="common">Slender pitcher plant</name>
    <dbReference type="NCBI Taxonomy" id="150966"/>
    <lineage>
        <taxon>Eukaryota</taxon>
        <taxon>Viridiplantae</taxon>
        <taxon>Streptophyta</taxon>
        <taxon>Embryophyta</taxon>
        <taxon>Tracheophyta</taxon>
        <taxon>Spermatophyta</taxon>
        <taxon>Magnoliopsida</taxon>
        <taxon>eudicotyledons</taxon>
        <taxon>Gunneridae</taxon>
        <taxon>Pentapetalae</taxon>
        <taxon>Caryophyllales</taxon>
        <taxon>Nepenthaceae</taxon>
        <taxon>Nepenthes</taxon>
    </lineage>
</organism>
<comment type="caution">
    <text evidence="1">The sequence shown here is derived from an EMBL/GenBank/DDBJ whole genome shotgun (WGS) entry which is preliminary data.</text>
</comment>
<evidence type="ECO:0000313" key="1">
    <source>
        <dbReference type="EMBL" id="GMH19493.1"/>
    </source>
</evidence>
<accession>A0AAD3SXZ5</accession>
<sequence length="199" mass="22158">MGRFRISAMKEYLLILAACSSSLKTRFHIFSSLGSTGMTLADLGSLDRLDPTPFTESGPCTLLQQIRGQVSVGYCSVENIPTLKSTISLRTIRRMGILWGYIDGDKATSFSQEGVIPASCWAAFLKQEGLNGAFCWGRFLSERVTDLRIIYLRSVLLLLLGFIVSRKRESDALLMGRASNMLMPFLVKIVFKEWVKSGK</sequence>